<proteinExistence type="predicted"/>
<organism evidence="2 3">
    <name type="scientific">Neohortaea acidophila</name>
    <dbReference type="NCBI Taxonomy" id="245834"/>
    <lineage>
        <taxon>Eukaryota</taxon>
        <taxon>Fungi</taxon>
        <taxon>Dikarya</taxon>
        <taxon>Ascomycota</taxon>
        <taxon>Pezizomycotina</taxon>
        <taxon>Dothideomycetes</taxon>
        <taxon>Dothideomycetidae</taxon>
        <taxon>Mycosphaerellales</taxon>
        <taxon>Teratosphaeriaceae</taxon>
        <taxon>Neohortaea</taxon>
    </lineage>
</organism>
<feature type="compositionally biased region" description="Basic and acidic residues" evidence="1">
    <location>
        <begin position="46"/>
        <end position="63"/>
    </location>
</feature>
<evidence type="ECO:0000256" key="1">
    <source>
        <dbReference type="SAM" id="MobiDB-lite"/>
    </source>
</evidence>
<name>A0A6A6PK28_9PEZI</name>
<evidence type="ECO:0000313" key="3">
    <source>
        <dbReference type="Proteomes" id="UP000799767"/>
    </source>
</evidence>
<gene>
    <name evidence="2" type="ORF">BDY17DRAFT_192298</name>
</gene>
<dbReference type="Proteomes" id="UP000799767">
    <property type="component" value="Unassembled WGS sequence"/>
</dbReference>
<dbReference type="RefSeq" id="XP_033586980.1">
    <property type="nucleotide sequence ID" value="XM_033730019.1"/>
</dbReference>
<feature type="region of interest" description="Disordered" evidence="1">
    <location>
        <begin position="44"/>
        <end position="71"/>
    </location>
</feature>
<sequence length="152" mass="17044">MITRSNELRHLHVTPERVLKRVCVSCKVVALFASLPSAAPVSMCRHHSDEDIPPPKHLKDVSDNHAPSKTRDLRKNWGEASATSLIPIQDRGREFQCNVAALSFYILAWQASRRLDTAPVQPVAWAFHVQSPCGHSFPLHVRAVILPQRDMA</sequence>
<keyword evidence="3" id="KW-1185">Reference proteome</keyword>
<dbReference type="GeneID" id="54471021"/>
<dbReference type="EMBL" id="MU001639">
    <property type="protein sequence ID" value="KAF2480410.1"/>
    <property type="molecule type" value="Genomic_DNA"/>
</dbReference>
<dbReference type="AlphaFoldDB" id="A0A6A6PK28"/>
<accession>A0A6A6PK28</accession>
<reference evidence="2" key="1">
    <citation type="journal article" date="2020" name="Stud. Mycol.">
        <title>101 Dothideomycetes genomes: a test case for predicting lifestyles and emergence of pathogens.</title>
        <authorList>
            <person name="Haridas S."/>
            <person name="Albert R."/>
            <person name="Binder M."/>
            <person name="Bloem J."/>
            <person name="Labutti K."/>
            <person name="Salamov A."/>
            <person name="Andreopoulos B."/>
            <person name="Baker S."/>
            <person name="Barry K."/>
            <person name="Bills G."/>
            <person name="Bluhm B."/>
            <person name="Cannon C."/>
            <person name="Castanera R."/>
            <person name="Culley D."/>
            <person name="Daum C."/>
            <person name="Ezra D."/>
            <person name="Gonzalez J."/>
            <person name="Henrissat B."/>
            <person name="Kuo A."/>
            <person name="Liang C."/>
            <person name="Lipzen A."/>
            <person name="Lutzoni F."/>
            <person name="Magnuson J."/>
            <person name="Mondo S."/>
            <person name="Nolan M."/>
            <person name="Ohm R."/>
            <person name="Pangilinan J."/>
            <person name="Park H.-J."/>
            <person name="Ramirez L."/>
            <person name="Alfaro M."/>
            <person name="Sun H."/>
            <person name="Tritt A."/>
            <person name="Yoshinaga Y."/>
            <person name="Zwiers L.-H."/>
            <person name="Turgeon B."/>
            <person name="Goodwin S."/>
            <person name="Spatafora J."/>
            <person name="Crous P."/>
            <person name="Grigoriev I."/>
        </authorList>
    </citation>
    <scope>NUCLEOTIDE SEQUENCE</scope>
    <source>
        <strain evidence="2">CBS 113389</strain>
    </source>
</reference>
<protein>
    <submittedName>
        <fullName evidence="2">Uncharacterized protein</fullName>
    </submittedName>
</protein>
<evidence type="ECO:0000313" key="2">
    <source>
        <dbReference type="EMBL" id="KAF2480410.1"/>
    </source>
</evidence>